<dbReference type="RefSeq" id="WP_164731060.1">
    <property type="nucleotide sequence ID" value="NZ_CP016379.1"/>
</dbReference>
<keyword evidence="2" id="KW-1185">Reference proteome</keyword>
<name>A0A3Q9HRM1_9FIRM</name>
<evidence type="ECO:0000313" key="2">
    <source>
        <dbReference type="Proteomes" id="UP000267250"/>
    </source>
</evidence>
<evidence type="ECO:0000313" key="1">
    <source>
        <dbReference type="EMBL" id="AZR74188.1"/>
    </source>
</evidence>
<dbReference type="AlphaFoldDB" id="A0A3Q9HRM1"/>
<organism evidence="1 2">
    <name type="scientific">Anoxybacter fermentans</name>
    <dbReference type="NCBI Taxonomy" id="1323375"/>
    <lineage>
        <taxon>Bacteria</taxon>
        <taxon>Bacillati</taxon>
        <taxon>Bacillota</taxon>
        <taxon>Clostridia</taxon>
        <taxon>Halanaerobiales</taxon>
        <taxon>Anoxybacter</taxon>
    </lineage>
</organism>
<dbReference type="Proteomes" id="UP000267250">
    <property type="component" value="Chromosome"/>
</dbReference>
<accession>A0A3Q9HRM1</accession>
<dbReference type="KEGG" id="aft:BBF96_12745"/>
<proteinExistence type="predicted"/>
<gene>
    <name evidence="1" type="ORF">BBF96_12745</name>
</gene>
<sequence>MIGAMVFLRCPLRTILRLAGGDLNAIGDMLDFVFRIVIGTIYLKKGFTLSKPISSENQVSG</sequence>
<dbReference type="EMBL" id="CP016379">
    <property type="protein sequence ID" value="AZR74188.1"/>
    <property type="molecule type" value="Genomic_DNA"/>
</dbReference>
<protein>
    <submittedName>
        <fullName evidence="1">Uncharacterized protein</fullName>
    </submittedName>
</protein>
<reference evidence="1 2" key="1">
    <citation type="submission" date="2016-07" db="EMBL/GenBank/DDBJ databases">
        <title>Genome and transcriptome analysis of iron-reducing fermentative bacteria Anoxybacter fermentans.</title>
        <authorList>
            <person name="Zeng X."/>
            <person name="Shao Z."/>
        </authorList>
    </citation>
    <scope>NUCLEOTIDE SEQUENCE [LARGE SCALE GENOMIC DNA]</scope>
    <source>
        <strain evidence="1 2">DY22613</strain>
    </source>
</reference>